<accession>A0AAJ8BTC7</accession>
<dbReference type="VEuPathDB" id="FungiDB:An02g12550"/>
<protein>
    <recommendedName>
        <fullName evidence="2">Secreted protein</fullName>
    </recommendedName>
</protein>
<dbReference type="AlphaFoldDB" id="A0AAJ8BTC7"/>
<organism evidence="1">
    <name type="scientific">Aspergillus niger</name>
    <dbReference type="NCBI Taxonomy" id="5061"/>
    <lineage>
        <taxon>Eukaryota</taxon>
        <taxon>Fungi</taxon>
        <taxon>Dikarya</taxon>
        <taxon>Ascomycota</taxon>
        <taxon>Pezizomycotina</taxon>
        <taxon>Eurotiomycetes</taxon>
        <taxon>Eurotiomycetidae</taxon>
        <taxon>Eurotiales</taxon>
        <taxon>Aspergillaceae</taxon>
        <taxon>Aspergillus</taxon>
        <taxon>Aspergillus subgen. Circumdati</taxon>
    </lineage>
</organism>
<evidence type="ECO:0008006" key="2">
    <source>
        <dbReference type="Google" id="ProtNLM"/>
    </source>
</evidence>
<proteinExistence type="predicted"/>
<dbReference type="RefSeq" id="XP_059603537.1">
    <property type="nucleotide sequence ID" value="XM_059746694.1"/>
</dbReference>
<reference evidence="1" key="1">
    <citation type="submission" date="2025-02" db="EMBL/GenBank/DDBJ databases">
        <authorList>
            <consortium name="NCBI Genome Project"/>
        </authorList>
    </citation>
    <scope>NUCLEOTIDE SEQUENCE</scope>
</reference>
<reference evidence="1" key="2">
    <citation type="submission" date="2025-08" db="UniProtKB">
        <authorList>
            <consortium name="RefSeq"/>
        </authorList>
    </citation>
    <scope>IDENTIFICATION</scope>
</reference>
<gene>
    <name evidence="1" type="ORF">An02g12550</name>
</gene>
<name>A0AAJ8BTC7_ASPNG</name>
<dbReference type="KEGG" id="ang:An02g12550"/>
<dbReference type="GeneID" id="84590517"/>
<sequence>MVRLACVCTVAFSELSHVRWDEWNGWMVWLGGWDDVLLHKHHRVLSRPSGVGWMNGYALFGSELSDLGGS</sequence>
<evidence type="ECO:0000313" key="1">
    <source>
        <dbReference type="RefSeq" id="XP_059603537.1"/>
    </source>
</evidence>